<organism evidence="3 4">
    <name type="scientific">Anaerostipes amylophilus</name>
    <dbReference type="NCBI Taxonomy" id="2981779"/>
    <lineage>
        <taxon>Bacteria</taxon>
        <taxon>Bacillati</taxon>
        <taxon>Bacillota</taxon>
        <taxon>Clostridia</taxon>
        <taxon>Lachnospirales</taxon>
        <taxon>Lachnospiraceae</taxon>
        <taxon>Anaerostipes</taxon>
    </lineage>
</organism>
<accession>A0ABV1ISE9</accession>
<gene>
    <name evidence="3" type="ORF">AAAU51_01260</name>
</gene>
<comment type="caution">
    <text evidence="3">The sequence shown here is derived from an EMBL/GenBank/DDBJ whole genome shotgun (WGS) entry which is preliminary data.</text>
</comment>
<evidence type="ECO:0000313" key="3">
    <source>
        <dbReference type="EMBL" id="MEQ2709812.1"/>
    </source>
</evidence>
<keyword evidence="4" id="KW-1185">Reference proteome</keyword>
<reference evidence="3 4" key="1">
    <citation type="submission" date="2024-04" db="EMBL/GenBank/DDBJ databases">
        <title>Human intestinal bacterial collection.</title>
        <authorList>
            <person name="Pauvert C."/>
            <person name="Hitch T.C.A."/>
            <person name="Clavel T."/>
        </authorList>
    </citation>
    <scope>NUCLEOTIDE SEQUENCE [LARGE SCALE GENOMIC DNA]</scope>
    <source>
        <strain evidence="3 4">CLA-AA-H249</strain>
    </source>
</reference>
<keyword evidence="1" id="KW-0472">Membrane</keyword>
<protein>
    <submittedName>
        <fullName evidence="3">YcxB family protein</fullName>
    </submittedName>
</protein>
<dbReference type="Proteomes" id="UP001482154">
    <property type="component" value="Unassembled WGS sequence"/>
</dbReference>
<sequence length="181" mass="20942">MLQLNYKLTDEDYIEFNEFHQLIHSEVGKRNLFFLKLAGPMISVLAIVIFILARAEKMLIITEVIVLCIFSIVCVAQAKKIMKRGIRKTILKMIETEGLPFAEEITLTFTEDQIIEITKGQEVKVDYQKVENVCETETAFYIYISSIEALIIPKRVLNQDMEKKLIRIVTENFAHLISINK</sequence>
<feature type="transmembrane region" description="Helical" evidence="1">
    <location>
        <begin position="59"/>
        <end position="78"/>
    </location>
</feature>
<name>A0ABV1ISE9_9FIRM</name>
<proteinExistence type="predicted"/>
<keyword evidence="1" id="KW-1133">Transmembrane helix</keyword>
<dbReference type="InterPro" id="IPR025588">
    <property type="entry name" value="YcxB-like_C"/>
</dbReference>
<dbReference type="RefSeq" id="WP_022374485.1">
    <property type="nucleotide sequence ID" value="NZ_JAOQJG010000005.1"/>
</dbReference>
<keyword evidence="1" id="KW-0812">Transmembrane</keyword>
<evidence type="ECO:0000313" key="4">
    <source>
        <dbReference type="Proteomes" id="UP001482154"/>
    </source>
</evidence>
<evidence type="ECO:0000256" key="1">
    <source>
        <dbReference type="SAM" id="Phobius"/>
    </source>
</evidence>
<evidence type="ECO:0000259" key="2">
    <source>
        <dbReference type="Pfam" id="PF14317"/>
    </source>
</evidence>
<dbReference type="EMBL" id="JBBNIN010000001">
    <property type="protein sequence ID" value="MEQ2709812.1"/>
    <property type="molecule type" value="Genomic_DNA"/>
</dbReference>
<dbReference type="Pfam" id="PF14317">
    <property type="entry name" value="YcxB"/>
    <property type="match status" value="1"/>
</dbReference>
<feature type="transmembrane region" description="Helical" evidence="1">
    <location>
        <begin position="33"/>
        <end position="53"/>
    </location>
</feature>
<feature type="domain" description="YcxB-like C-terminal" evidence="2">
    <location>
        <begin position="109"/>
        <end position="166"/>
    </location>
</feature>